<keyword evidence="5" id="KW-0443">Lipid metabolism</keyword>
<accession>A0AA49GBL1</accession>
<dbReference type="Pfam" id="PF14602">
    <property type="entry name" value="Hexapep_2"/>
    <property type="match status" value="1"/>
</dbReference>
<dbReference type="GO" id="GO:0016020">
    <property type="term" value="C:membrane"/>
    <property type="evidence" value="ECO:0007669"/>
    <property type="project" value="GOC"/>
</dbReference>
<dbReference type="PANTHER" id="PTHR43378:SF2">
    <property type="entry name" value="UDP-3-O-ACYLGLUCOSAMINE N-ACYLTRANSFERASE 1, MITOCHONDRIAL-RELATED"/>
    <property type="match status" value="1"/>
</dbReference>
<evidence type="ECO:0000256" key="2">
    <source>
        <dbReference type="ARBA" id="ARBA00022556"/>
    </source>
</evidence>
<sequence length="298" mass="32157">MLKLKDIISEIKYSSFIGAEETRIEKLAPAKDFQNFTSATLCWVSKKHEAIISDIKSGSIICGQDVDSSLLKDNCNYILVKDPRNTFSEIINKFFKKQDPVGISKSAKIEEDVQVGQNVWLGENVVIESGCIIGDNVKISHNSVIKSETIIEENVTIGSNTTIGGVGFGYEKDEKGFFYLINHIGNVVLKRNVEIGNNVCIDRAVLGSTLLGENVKVDNLVHIAHGVDIGENSVVIANAMVAGSVEIGANTWVAPSSSILNGLKIGSDTLIGIGAVVRKNVEDSDIIVGNPGKSIKRK</sequence>
<dbReference type="Gene3D" id="3.40.1390.10">
    <property type="entry name" value="MurE/MurF, N-terminal domain"/>
    <property type="match status" value="1"/>
</dbReference>
<dbReference type="InterPro" id="IPR011004">
    <property type="entry name" value="Trimer_LpxA-like_sf"/>
</dbReference>
<gene>
    <name evidence="7" type="ORF">QYS47_15655</name>
</gene>
<dbReference type="InterPro" id="IPR007691">
    <property type="entry name" value="LpxD"/>
</dbReference>
<proteinExistence type="predicted"/>
<dbReference type="Pfam" id="PF00132">
    <property type="entry name" value="Hexapep"/>
    <property type="match status" value="1"/>
</dbReference>
<keyword evidence="2" id="KW-0441">Lipid A biosynthesis</keyword>
<dbReference type="SUPFAM" id="SSF51161">
    <property type="entry name" value="Trimeric LpxA-like enzymes"/>
    <property type="match status" value="1"/>
</dbReference>
<dbReference type="Gene3D" id="2.160.10.10">
    <property type="entry name" value="Hexapeptide repeat proteins"/>
    <property type="match status" value="1"/>
</dbReference>
<name>A0AA49GBL1_9BACT</name>
<evidence type="ECO:0000256" key="4">
    <source>
        <dbReference type="ARBA" id="ARBA00022737"/>
    </source>
</evidence>
<keyword evidence="1" id="KW-0444">Lipid biosynthesis</keyword>
<dbReference type="InterPro" id="IPR001451">
    <property type="entry name" value="Hexapep"/>
</dbReference>
<dbReference type="GO" id="GO:0016410">
    <property type="term" value="F:N-acyltransferase activity"/>
    <property type="evidence" value="ECO:0007669"/>
    <property type="project" value="InterPro"/>
</dbReference>
<dbReference type="PANTHER" id="PTHR43378">
    <property type="entry name" value="UDP-3-O-ACYLGLUCOSAMINE N-ACYLTRANSFERASE"/>
    <property type="match status" value="1"/>
</dbReference>
<evidence type="ECO:0000313" key="7">
    <source>
        <dbReference type="EMBL" id="WKK78959.2"/>
    </source>
</evidence>
<dbReference type="PROSITE" id="PS00101">
    <property type="entry name" value="HEXAPEP_TRANSFERASES"/>
    <property type="match status" value="1"/>
</dbReference>
<keyword evidence="6" id="KW-0012">Acyltransferase</keyword>
<dbReference type="InterPro" id="IPR018357">
    <property type="entry name" value="Hexapep_transf_CS"/>
</dbReference>
<evidence type="ECO:0000256" key="3">
    <source>
        <dbReference type="ARBA" id="ARBA00022679"/>
    </source>
</evidence>
<protein>
    <submittedName>
        <fullName evidence="7">DapH/DapD/GlmU-related protein</fullName>
    </submittedName>
</protein>
<dbReference type="RefSeq" id="WP_322347247.1">
    <property type="nucleotide sequence ID" value="NZ_CP129968.2"/>
</dbReference>
<keyword evidence="3" id="KW-0808">Transferase</keyword>
<keyword evidence="4" id="KW-0677">Repeat</keyword>
<reference evidence="7" key="1">
    <citation type="submission" date="2023-08" db="EMBL/GenBank/DDBJ databases">
        <title>Comparative genomics and taxonomic characterization of three novel marine species of genus Marivirga.</title>
        <authorList>
            <person name="Muhammad N."/>
            <person name="Kim S.-G."/>
        </authorList>
    </citation>
    <scope>NUCLEOTIDE SEQUENCE</scope>
    <source>
        <strain evidence="7">BKB1-2</strain>
    </source>
</reference>
<dbReference type="KEGG" id="marp:QYS47_15655"/>
<dbReference type="EMBL" id="CP129968">
    <property type="protein sequence ID" value="WKK78959.2"/>
    <property type="molecule type" value="Genomic_DNA"/>
</dbReference>
<dbReference type="AlphaFoldDB" id="A0AA49GBL1"/>
<dbReference type="Proteomes" id="UP001232019">
    <property type="component" value="Chromosome"/>
</dbReference>
<evidence type="ECO:0000256" key="1">
    <source>
        <dbReference type="ARBA" id="ARBA00022516"/>
    </source>
</evidence>
<organism evidence="7">
    <name type="scientific">Marivirga arenosa</name>
    <dbReference type="NCBI Taxonomy" id="3059076"/>
    <lineage>
        <taxon>Bacteria</taxon>
        <taxon>Pseudomonadati</taxon>
        <taxon>Bacteroidota</taxon>
        <taxon>Cytophagia</taxon>
        <taxon>Cytophagales</taxon>
        <taxon>Marivirgaceae</taxon>
        <taxon>Marivirga</taxon>
    </lineage>
</organism>
<evidence type="ECO:0000256" key="6">
    <source>
        <dbReference type="ARBA" id="ARBA00023315"/>
    </source>
</evidence>
<dbReference type="GO" id="GO:0009245">
    <property type="term" value="P:lipid A biosynthetic process"/>
    <property type="evidence" value="ECO:0007669"/>
    <property type="project" value="UniProtKB-KW"/>
</dbReference>
<evidence type="ECO:0000256" key="5">
    <source>
        <dbReference type="ARBA" id="ARBA00023098"/>
    </source>
</evidence>
<dbReference type="CDD" id="cd03352">
    <property type="entry name" value="LbH_LpxD"/>
    <property type="match status" value="1"/>
</dbReference>